<feature type="domain" description="EamA" evidence="6">
    <location>
        <begin position="2"/>
        <end position="120"/>
    </location>
</feature>
<dbReference type="InterPro" id="IPR050638">
    <property type="entry name" value="AA-Vitamin_Transporters"/>
</dbReference>
<dbReference type="GO" id="GO:0016020">
    <property type="term" value="C:membrane"/>
    <property type="evidence" value="ECO:0007669"/>
    <property type="project" value="UniProtKB-SubCell"/>
</dbReference>
<feature type="domain" description="EamA" evidence="6">
    <location>
        <begin position="136"/>
        <end position="269"/>
    </location>
</feature>
<feature type="transmembrane region" description="Helical" evidence="5">
    <location>
        <begin position="226"/>
        <end position="245"/>
    </location>
</feature>
<evidence type="ECO:0000313" key="8">
    <source>
        <dbReference type="Proteomes" id="UP000282322"/>
    </source>
</evidence>
<evidence type="ECO:0000256" key="2">
    <source>
        <dbReference type="ARBA" id="ARBA00022692"/>
    </source>
</evidence>
<dbReference type="PANTHER" id="PTHR32322">
    <property type="entry name" value="INNER MEMBRANE TRANSPORTER"/>
    <property type="match status" value="1"/>
</dbReference>
<dbReference type="InterPro" id="IPR037185">
    <property type="entry name" value="EmrE-like"/>
</dbReference>
<comment type="caution">
    <text evidence="7">The sequence shown here is derived from an EMBL/GenBank/DDBJ whole genome shotgun (WGS) entry which is preliminary data.</text>
</comment>
<evidence type="ECO:0000256" key="3">
    <source>
        <dbReference type="ARBA" id="ARBA00022989"/>
    </source>
</evidence>
<dbReference type="AlphaFoldDB" id="A0A3P3RGX6"/>
<evidence type="ECO:0000259" key="6">
    <source>
        <dbReference type="Pfam" id="PF00892"/>
    </source>
</evidence>
<feature type="transmembrane region" description="Helical" evidence="5">
    <location>
        <begin position="104"/>
        <end position="121"/>
    </location>
</feature>
<feature type="transmembrane region" description="Helical" evidence="5">
    <location>
        <begin position="197"/>
        <end position="219"/>
    </location>
</feature>
<dbReference type="Pfam" id="PF00892">
    <property type="entry name" value="EamA"/>
    <property type="match status" value="2"/>
</dbReference>
<evidence type="ECO:0000256" key="5">
    <source>
        <dbReference type="SAM" id="Phobius"/>
    </source>
</evidence>
<name>A0A3P3RGX6_9EURY</name>
<dbReference type="PANTHER" id="PTHR32322:SF2">
    <property type="entry name" value="EAMA DOMAIN-CONTAINING PROTEIN"/>
    <property type="match status" value="1"/>
</dbReference>
<evidence type="ECO:0000256" key="4">
    <source>
        <dbReference type="ARBA" id="ARBA00023136"/>
    </source>
</evidence>
<evidence type="ECO:0000256" key="1">
    <source>
        <dbReference type="ARBA" id="ARBA00004141"/>
    </source>
</evidence>
<feature type="transmembrane region" description="Helical" evidence="5">
    <location>
        <begin position="78"/>
        <end position="97"/>
    </location>
</feature>
<keyword evidence="3 5" id="KW-1133">Transmembrane helix</keyword>
<feature type="transmembrane region" description="Helical" evidence="5">
    <location>
        <begin position="12"/>
        <end position="34"/>
    </location>
</feature>
<proteinExistence type="predicted"/>
<accession>A0A3P3RGX6</accession>
<sequence>MAIKAGVAYFPPVLFAALRYDIAGILMLGYAWYALDDPIPRTRSEWRLIAIGAVFLIGTYHALLFIGETDPGVTSATAAIVVSLSPVLTTAFARLMLPSERLETLGLGGLVLGFLGVIVLARPDPSNLFASDVVATFLIFVAALSFALGSVLTRRADATLPIESLEAWSMLGGAVLMHAASIGLGESPQAITLTTEALLALGYLSVFASAIGFLIYFALLERLGPIEINLVSYTAPPVAAVTGFLALGERITLTTVAGFGIVMAGFVLIKRDAIRQELPVFGSEHTGPADD</sequence>
<dbReference type="OrthoDB" id="17861at2157"/>
<dbReference type="EMBL" id="RRCH01000013">
    <property type="protein sequence ID" value="RRJ31713.1"/>
    <property type="molecule type" value="Genomic_DNA"/>
</dbReference>
<keyword evidence="2 5" id="KW-0812">Transmembrane</keyword>
<dbReference type="SUPFAM" id="SSF103481">
    <property type="entry name" value="Multidrug resistance efflux transporter EmrE"/>
    <property type="match status" value="2"/>
</dbReference>
<protein>
    <submittedName>
        <fullName evidence="7">EamA/RhaT family transporter</fullName>
    </submittedName>
</protein>
<organism evidence="7 8">
    <name type="scientific">Halocatena pleomorpha</name>
    <dbReference type="NCBI Taxonomy" id="1785090"/>
    <lineage>
        <taxon>Archaea</taxon>
        <taxon>Methanobacteriati</taxon>
        <taxon>Methanobacteriota</taxon>
        <taxon>Stenosarchaea group</taxon>
        <taxon>Halobacteria</taxon>
        <taxon>Halobacteriales</taxon>
        <taxon>Natronomonadaceae</taxon>
        <taxon>Halocatena</taxon>
    </lineage>
</organism>
<dbReference type="Proteomes" id="UP000282322">
    <property type="component" value="Unassembled WGS sequence"/>
</dbReference>
<feature type="transmembrane region" description="Helical" evidence="5">
    <location>
        <begin position="133"/>
        <end position="153"/>
    </location>
</feature>
<keyword evidence="4 5" id="KW-0472">Membrane</keyword>
<reference evidence="7 8" key="1">
    <citation type="submission" date="2018-11" db="EMBL/GenBank/DDBJ databases">
        <title>Taxonoimc description of Halomarina strain SPP-AMP-1.</title>
        <authorList>
            <person name="Pal Y."/>
            <person name="Srinivasana K."/>
            <person name="Verma A."/>
            <person name="Kumar P."/>
        </authorList>
    </citation>
    <scope>NUCLEOTIDE SEQUENCE [LARGE SCALE GENOMIC DNA]</scope>
    <source>
        <strain evidence="7 8">SPP-AMP-1</strain>
    </source>
</reference>
<feature type="transmembrane region" description="Helical" evidence="5">
    <location>
        <begin position="251"/>
        <end position="269"/>
    </location>
</feature>
<dbReference type="InterPro" id="IPR000620">
    <property type="entry name" value="EamA_dom"/>
</dbReference>
<comment type="subcellular location">
    <subcellularLocation>
        <location evidence="1">Membrane</location>
        <topology evidence="1">Multi-pass membrane protein</topology>
    </subcellularLocation>
</comment>
<keyword evidence="8" id="KW-1185">Reference proteome</keyword>
<feature type="transmembrane region" description="Helical" evidence="5">
    <location>
        <begin position="165"/>
        <end position="185"/>
    </location>
</feature>
<evidence type="ECO:0000313" key="7">
    <source>
        <dbReference type="EMBL" id="RRJ31713.1"/>
    </source>
</evidence>
<feature type="transmembrane region" description="Helical" evidence="5">
    <location>
        <begin position="46"/>
        <end position="66"/>
    </location>
</feature>
<gene>
    <name evidence="7" type="ORF">EIK79_06465</name>
</gene>